<reference evidence="3 4" key="1">
    <citation type="journal article" date="2023" name="Plants (Basel)">
        <title>Bridging the Gap: Combining Genomics and Transcriptomics Approaches to Understand Stylosanthes scabra, an Orphan Legume from the Brazilian Caatinga.</title>
        <authorList>
            <person name="Ferreira-Neto J.R.C."/>
            <person name="da Silva M.D."/>
            <person name="Binneck E."/>
            <person name="de Melo N.F."/>
            <person name="da Silva R.H."/>
            <person name="de Melo A.L.T.M."/>
            <person name="Pandolfi V."/>
            <person name="Bustamante F.O."/>
            <person name="Brasileiro-Vidal A.C."/>
            <person name="Benko-Iseppon A.M."/>
        </authorList>
    </citation>
    <scope>NUCLEOTIDE SEQUENCE [LARGE SCALE GENOMIC DNA]</scope>
    <source>
        <tissue evidence="3">Leaves</tissue>
    </source>
</reference>
<dbReference type="InterPro" id="IPR050905">
    <property type="entry name" value="Plant_NBS-LRR"/>
</dbReference>
<keyword evidence="1" id="KW-0611">Plant defense</keyword>
<evidence type="ECO:0000256" key="1">
    <source>
        <dbReference type="ARBA" id="ARBA00022821"/>
    </source>
</evidence>
<dbReference type="Gene3D" id="3.80.10.10">
    <property type="entry name" value="Ribonuclease Inhibitor"/>
    <property type="match status" value="1"/>
</dbReference>
<evidence type="ECO:0000313" key="3">
    <source>
        <dbReference type="EMBL" id="MED6213766.1"/>
    </source>
</evidence>
<dbReference type="InterPro" id="IPR057135">
    <property type="entry name" value="At4g27190-like_LRR"/>
</dbReference>
<dbReference type="InterPro" id="IPR032675">
    <property type="entry name" value="LRR_dom_sf"/>
</dbReference>
<evidence type="ECO:0000259" key="2">
    <source>
        <dbReference type="Pfam" id="PF23247"/>
    </source>
</evidence>
<dbReference type="Proteomes" id="UP001341840">
    <property type="component" value="Unassembled WGS sequence"/>
</dbReference>
<accession>A0ABU6YUY8</accession>
<sequence>YRLDLGDHPVLKDLWLGNIPVPEGYYSCFQLTHLVVEGCEEFLSTTAILPSHLLPFLVNLEKLEVRRCNSVEAIFEVKDTPTNNVVIPLKKLTLEYLPNLRNVWSKDPKGSIISLPCLEEVVVNGCQSITSLFLESVAKDNLYKLEVKYCEKLVEIVTKEAAAAATHETNKELIMFPKLTSLTLHYLPNLTYIYGGGPKVINWPELRELEIYGANSIDSVVKV</sequence>
<dbReference type="PANTHER" id="PTHR33463">
    <property type="entry name" value="NB-ARC DOMAIN-CONTAINING PROTEIN-RELATED"/>
    <property type="match status" value="1"/>
</dbReference>
<gene>
    <name evidence="3" type="ORF">PIB30_096529</name>
</gene>
<evidence type="ECO:0000313" key="4">
    <source>
        <dbReference type="Proteomes" id="UP001341840"/>
    </source>
</evidence>
<keyword evidence="4" id="KW-1185">Reference proteome</keyword>
<feature type="non-terminal residue" evidence="3">
    <location>
        <position position="1"/>
    </location>
</feature>
<proteinExistence type="predicted"/>
<dbReference type="SUPFAM" id="SSF52047">
    <property type="entry name" value="RNI-like"/>
    <property type="match status" value="1"/>
</dbReference>
<organism evidence="3 4">
    <name type="scientific">Stylosanthes scabra</name>
    <dbReference type="NCBI Taxonomy" id="79078"/>
    <lineage>
        <taxon>Eukaryota</taxon>
        <taxon>Viridiplantae</taxon>
        <taxon>Streptophyta</taxon>
        <taxon>Embryophyta</taxon>
        <taxon>Tracheophyta</taxon>
        <taxon>Spermatophyta</taxon>
        <taxon>Magnoliopsida</taxon>
        <taxon>eudicotyledons</taxon>
        <taxon>Gunneridae</taxon>
        <taxon>Pentapetalae</taxon>
        <taxon>rosids</taxon>
        <taxon>fabids</taxon>
        <taxon>Fabales</taxon>
        <taxon>Fabaceae</taxon>
        <taxon>Papilionoideae</taxon>
        <taxon>50 kb inversion clade</taxon>
        <taxon>dalbergioids sensu lato</taxon>
        <taxon>Dalbergieae</taxon>
        <taxon>Pterocarpus clade</taxon>
        <taxon>Stylosanthes</taxon>
    </lineage>
</organism>
<protein>
    <recommendedName>
        <fullName evidence="2">Disease resistance protein At4g27190-like leucine-rich repeats domain-containing protein</fullName>
    </recommendedName>
</protein>
<name>A0ABU6YUY8_9FABA</name>
<dbReference type="PANTHER" id="PTHR33463:SF145">
    <property type="entry name" value="NB-ARC DOMAIN-CONTAINING PROTEIN"/>
    <property type="match status" value="1"/>
</dbReference>
<dbReference type="Pfam" id="PF23247">
    <property type="entry name" value="LRR_RPS2"/>
    <property type="match status" value="1"/>
</dbReference>
<comment type="caution">
    <text evidence="3">The sequence shown here is derived from an EMBL/GenBank/DDBJ whole genome shotgun (WGS) entry which is preliminary data.</text>
</comment>
<dbReference type="EMBL" id="JASCZI010243952">
    <property type="protein sequence ID" value="MED6213766.1"/>
    <property type="molecule type" value="Genomic_DNA"/>
</dbReference>
<feature type="domain" description="Disease resistance protein At4g27190-like leucine-rich repeats" evidence="2">
    <location>
        <begin position="3"/>
        <end position="151"/>
    </location>
</feature>